<feature type="chain" id="PRO_5030594883" evidence="1">
    <location>
        <begin position="20"/>
        <end position="47"/>
    </location>
</feature>
<evidence type="ECO:0000313" key="3">
    <source>
        <dbReference type="Proteomes" id="UP000542125"/>
    </source>
</evidence>
<reference evidence="2 3" key="1">
    <citation type="submission" date="2020-07" db="EMBL/GenBank/DDBJ databases">
        <title>Genomic Encyclopedia of Type Strains, Phase IV (KMG-V): Genome sequencing to study the core and pangenomes of soil and plant-associated prokaryotes.</title>
        <authorList>
            <person name="Whitman W."/>
        </authorList>
    </citation>
    <scope>NUCLEOTIDE SEQUENCE [LARGE SCALE GENOMIC DNA]</scope>
    <source>
        <strain evidence="2 3">SAS40</strain>
    </source>
</reference>
<name>A0A7Y9IUC5_9BURK</name>
<dbReference type="EMBL" id="JACBYR010000001">
    <property type="protein sequence ID" value="NYE83103.1"/>
    <property type="molecule type" value="Genomic_DNA"/>
</dbReference>
<feature type="signal peptide" evidence="1">
    <location>
        <begin position="1"/>
        <end position="19"/>
    </location>
</feature>
<dbReference type="AlphaFoldDB" id="A0A7Y9IUC5"/>
<evidence type="ECO:0000313" key="2">
    <source>
        <dbReference type="EMBL" id="NYE83103.1"/>
    </source>
</evidence>
<protein>
    <submittedName>
        <fullName evidence="2">Uncharacterized protein</fullName>
    </submittedName>
</protein>
<comment type="caution">
    <text evidence="2">The sequence shown here is derived from an EMBL/GenBank/DDBJ whole genome shotgun (WGS) entry which is preliminary data.</text>
</comment>
<accession>A0A7Y9IUC5</accession>
<organism evidence="2 3">
    <name type="scientific">Pigmentiphaga litoralis</name>
    <dbReference type="NCBI Taxonomy" id="516702"/>
    <lineage>
        <taxon>Bacteria</taxon>
        <taxon>Pseudomonadati</taxon>
        <taxon>Pseudomonadota</taxon>
        <taxon>Betaproteobacteria</taxon>
        <taxon>Burkholderiales</taxon>
        <taxon>Alcaligenaceae</taxon>
        <taxon>Pigmentiphaga</taxon>
    </lineage>
</organism>
<keyword evidence="1" id="KW-0732">Signal</keyword>
<evidence type="ECO:0000256" key="1">
    <source>
        <dbReference type="SAM" id="SignalP"/>
    </source>
</evidence>
<sequence length="47" mass="5075">MKPVLLSLFILALCTACQSYPRTPNETSSRSGIEVYGLVDVGVTSTR</sequence>
<proteinExistence type="predicted"/>
<dbReference type="Proteomes" id="UP000542125">
    <property type="component" value="Unassembled WGS sequence"/>
</dbReference>
<dbReference type="RefSeq" id="WP_179586497.1">
    <property type="nucleotide sequence ID" value="NZ_JACBYR010000001.1"/>
</dbReference>
<gene>
    <name evidence="2" type="ORF">FHW18_002374</name>
</gene>
<keyword evidence="3" id="KW-1185">Reference proteome</keyword>